<evidence type="ECO:0000313" key="1">
    <source>
        <dbReference type="EMBL" id="MBX61614.1"/>
    </source>
</evidence>
<protein>
    <submittedName>
        <fullName evidence="1">Uncharacterized protein</fullName>
    </submittedName>
</protein>
<accession>A0A2P2Q3T1</accession>
<reference evidence="1" key="1">
    <citation type="submission" date="2018-02" db="EMBL/GenBank/DDBJ databases">
        <title>Rhizophora mucronata_Transcriptome.</title>
        <authorList>
            <person name="Meera S.P."/>
            <person name="Sreeshan A."/>
            <person name="Augustine A."/>
        </authorList>
    </citation>
    <scope>NUCLEOTIDE SEQUENCE</scope>
    <source>
        <tissue evidence="1">Leaf</tissue>
    </source>
</reference>
<sequence length="50" mass="5694">MLTDKTNQQSNMNKIYNSVHHSANISQTPIGKLIDIYIQENLFSSSRLSI</sequence>
<proteinExistence type="predicted"/>
<organism evidence="1">
    <name type="scientific">Rhizophora mucronata</name>
    <name type="common">Asiatic mangrove</name>
    <dbReference type="NCBI Taxonomy" id="61149"/>
    <lineage>
        <taxon>Eukaryota</taxon>
        <taxon>Viridiplantae</taxon>
        <taxon>Streptophyta</taxon>
        <taxon>Embryophyta</taxon>
        <taxon>Tracheophyta</taxon>
        <taxon>Spermatophyta</taxon>
        <taxon>Magnoliopsida</taxon>
        <taxon>eudicotyledons</taxon>
        <taxon>Gunneridae</taxon>
        <taxon>Pentapetalae</taxon>
        <taxon>rosids</taxon>
        <taxon>fabids</taxon>
        <taxon>Malpighiales</taxon>
        <taxon>Rhizophoraceae</taxon>
        <taxon>Rhizophora</taxon>
    </lineage>
</organism>
<name>A0A2P2Q3T1_RHIMU</name>
<dbReference type="EMBL" id="GGEC01081130">
    <property type="protein sequence ID" value="MBX61614.1"/>
    <property type="molecule type" value="Transcribed_RNA"/>
</dbReference>
<dbReference type="AlphaFoldDB" id="A0A2P2Q3T1"/>